<evidence type="ECO:0000313" key="2">
    <source>
        <dbReference type="Proteomes" id="UP001353858"/>
    </source>
</evidence>
<name>A0AAN7PGC7_9COLE</name>
<proteinExistence type="predicted"/>
<keyword evidence="2" id="KW-1185">Reference proteome</keyword>
<dbReference type="AlphaFoldDB" id="A0AAN7PGC7"/>
<dbReference type="EMBL" id="JARPUR010000001">
    <property type="protein sequence ID" value="KAK4885534.1"/>
    <property type="molecule type" value="Genomic_DNA"/>
</dbReference>
<sequence>MDIHKVRSNYRVCDNHFAPEYKIGDEYFSQSGLITGAVPTLNRSSNLKSDNTAPAVAGEENAVVIATVQPQYDPEAITGPSHENNERMDFQQSEIFVPSVATENIKSNVGSRRVNRKFENSAIRHDCAYSDIRGWSRTNLLFPLITVEWSIYLNILSMELFLNPEYFRSTCCVLPKKVICIKQKKRTRVLLFLL</sequence>
<gene>
    <name evidence="1" type="ORF">RN001_001805</name>
</gene>
<dbReference type="Proteomes" id="UP001353858">
    <property type="component" value="Unassembled WGS sequence"/>
</dbReference>
<accession>A0AAN7PGC7</accession>
<reference evidence="2" key="1">
    <citation type="submission" date="2023-01" db="EMBL/GenBank/DDBJ databases">
        <title>Key to firefly adult light organ development and bioluminescence: homeobox transcription factors regulate luciferase expression and transportation to peroxisome.</title>
        <authorList>
            <person name="Fu X."/>
        </authorList>
    </citation>
    <scope>NUCLEOTIDE SEQUENCE [LARGE SCALE GENOMIC DNA]</scope>
</reference>
<organism evidence="1 2">
    <name type="scientific">Aquatica leii</name>
    <dbReference type="NCBI Taxonomy" id="1421715"/>
    <lineage>
        <taxon>Eukaryota</taxon>
        <taxon>Metazoa</taxon>
        <taxon>Ecdysozoa</taxon>
        <taxon>Arthropoda</taxon>
        <taxon>Hexapoda</taxon>
        <taxon>Insecta</taxon>
        <taxon>Pterygota</taxon>
        <taxon>Neoptera</taxon>
        <taxon>Endopterygota</taxon>
        <taxon>Coleoptera</taxon>
        <taxon>Polyphaga</taxon>
        <taxon>Elateriformia</taxon>
        <taxon>Elateroidea</taxon>
        <taxon>Lampyridae</taxon>
        <taxon>Luciolinae</taxon>
        <taxon>Aquatica</taxon>
    </lineage>
</organism>
<comment type="caution">
    <text evidence="1">The sequence shown here is derived from an EMBL/GenBank/DDBJ whole genome shotgun (WGS) entry which is preliminary data.</text>
</comment>
<evidence type="ECO:0000313" key="1">
    <source>
        <dbReference type="EMBL" id="KAK4885534.1"/>
    </source>
</evidence>
<protein>
    <submittedName>
        <fullName evidence="1">Uncharacterized protein</fullName>
    </submittedName>
</protein>